<protein>
    <submittedName>
        <fullName evidence="2">Uncharacterized protein</fullName>
    </submittedName>
</protein>
<comment type="caution">
    <text evidence="2">The sequence shown here is derived from an EMBL/GenBank/DDBJ whole genome shotgun (WGS) entry which is preliminary data.</text>
</comment>
<reference evidence="2 3" key="1">
    <citation type="submission" date="2019-03" db="EMBL/GenBank/DDBJ databases">
        <title>Rhodosporidium diobovatum UCD-FST 08-225 genome sequencing, assembly, and annotation.</title>
        <authorList>
            <person name="Fakankun I.U."/>
            <person name="Fristensky B."/>
            <person name="Levin D.B."/>
        </authorList>
    </citation>
    <scope>NUCLEOTIDE SEQUENCE [LARGE SCALE GENOMIC DNA]</scope>
    <source>
        <strain evidence="2 3">UCD-FST 08-225</strain>
    </source>
</reference>
<name>A0A5C5FMR1_9BASI</name>
<evidence type="ECO:0000313" key="3">
    <source>
        <dbReference type="Proteomes" id="UP000311382"/>
    </source>
</evidence>
<organism evidence="2 3">
    <name type="scientific">Rhodotorula diobovata</name>
    <dbReference type="NCBI Taxonomy" id="5288"/>
    <lineage>
        <taxon>Eukaryota</taxon>
        <taxon>Fungi</taxon>
        <taxon>Dikarya</taxon>
        <taxon>Basidiomycota</taxon>
        <taxon>Pucciniomycotina</taxon>
        <taxon>Microbotryomycetes</taxon>
        <taxon>Sporidiobolales</taxon>
        <taxon>Sporidiobolaceae</taxon>
        <taxon>Rhodotorula</taxon>
    </lineage>
</organism>
<dbReference type="AlphaFoldDB" id="A0A5C5FMR1"/>
<evidence type="ECO:0000313" key="2">
    <source>
        <dbReference type="EMBL" id="TNY17141.1"/>
    </source>
</evidence>
<proteinExistence type="predicted"/>
<dbReference type="EMBL" id="SOZI01000240">
    <property type="protein sequence ID" value="TNY17141.1"/>
    <property type="molecule type" value="Genomic_DNA"/>
</dbReference>
<sequence length="147" mass="15752">MRSDPRTATSSTRLALRRAGTPPAARRKAATSRIATARIPSKCRGVTSSPASCLRTSAARPSRSPIFASGRSGTCRPSRTPTTCAAELVVSPPPPPSFARRGTRTAPPRQHPRPARVDQHRSPVRILRIQLGRVCGRRASRAASDRA</sequence>
<feature type="compositionally biased region" description="Polar residues" evidence="1">
    <location>
        <begin position="46"/>
        <end position="55"/>
    </location>
</feature>
<gene>
    <name evidence="2" type="ORF">DMC30DRAFT_450002</name>
</gene>
<evidence type="ECO:0000256" key="1">
    <source>
        <dbReference type="SAM" id="MobiDB-lite"/>
    </source>
</evidence>
<accession>A0A5C5FMR1</accession>
<feature type="compositionally biased region" description="Polar residues" evidence="1">
    <location>
        <begin position="71"/>
        <end position="83"/>
    </location>
</feature>
<dbReference type="Proteomes" id="UP000311382">
    <property type="component" value="Unassembled WGS sequence"/>
</dbReference>
<feature type="region of interest" description="Disordered" evidence="1">
    <location>
        <begin position="1"/>
        <end position="124"/>
    </location>
</feature>
<keyword evidence="3" id="KW-1185">Reference proteome</keyword>
<feature type="compositionally biased region" description="Polar residues" evidence="1">
    <location>
        <begin position="1"/>
        <end position="13"/>
    </location>
</feature>